<dbReference type="AlphaFoldDB" id="A0A699XJ20"/>
<name>A0A699XJ20_TANCI</name>
<dbReference type="GO" id="GO:0004553">
    <property type="term" value="F:hydrolase activity, hydrolyzing O-glycosyl compounds"/>
    <property type="evidence" value="ECO:0007669"/>
    <property type="project" value="InterPro"/>
</dbReference>
<reference evidence="2" key="1">
    <citation type="journal article" date="2019" name="Sci. Rep.">
        <title>Draft genome of Tanacetum cinerariifolium, the natural source of mosquito coil.</title>
        <authorList>
            <person name="Yamashiro T."/>
            <person name="Shiraishi A."/>
            <person name="Satake H."/>
            <person name="Nakayama K."/>
        </authorList>
    </citation>
    <scope>NUCLEOTIDE SEQUENCE</scope>
</reference>
<evidence type="ECO:0000313" key="2">
    <source>
        <dbReference type="EMBL" id="GFD56494.1"/>
    </source>
</evidence>
<sequence length="90" mass="9773">LRFLKSLQADPKRKTVVVAMGNAYGLKYLESARTLVCGYEDHYAAQIVVPQVLFGALPARGKLPVTVSETMKVGTGLATADLHRLRYAAP</sequence>
<dbReference type="Gene3D" id="3.40.50.1700">
    <property type="entry name" value="Glycoside hydrolase family 3 C-terminal domain"/>
    <property type="match status" value="1"/>
</dbReference>
<dbReference type="InterPro" id="IPR036881">
    <property type="entry name" value="Glyco_hydro_3_C_sf"/>
</dbReference>
<feature type="non-terminal residue" evidence="2">
    <location>
        <position position="90"/>
    </location>
</feature>
<dbReference type="EMBL" id="BKCJ011830082">
    <property type="protein sequence ID" value="GFD56494.1"/>
    <property type="molecule type" value="Genomic_DNA"/>
</dbReference>
<evidence type="ECO:0000256" key="1">
    <source>
        <dbReference type="ARBA" id="ARBA00022801"/>
    </source>
</evidence>
<accession>A0A699XJ20</accession>
<organism evidence="2">
    <name type="scientific">Tanacetum cinerariifolium</name>
    <name type="common">Dalmatian daisy</name>
    <name type="synonym">Chrysanthemum cinerariifolium</name>
    <dbReference type="NCBI Taxonomy" id="118510"/>
    <lineage>
        <taxon>Eukaryota</taxon>
        <taxon>Viridiplantae</taxon>
        <taxon>Streptophyta</taxon>
        <taxon>Embryophyta</taxon>
        <taxon>Tracheophyta</taxon>
        <taxon>Spermatophyta</taxon>
        <taxon>Magnoliopsida</taxon>
        <taxon>eudicotyledons</taxon>
        <taxon>Gunneridae</taxon>
        <taxon>Pentapetalae</taxon>
        <taxon>asterids</taxon>
        <taxon>campanulids</taxon>
        <taxon>Asterales</taxon>
        <taxon>Asteraceae</taxon>
        <taxon>Asteroideae</taxon>
        <taxon>Anthemideae</taxon>
        <taxon>Anthemidinae</taxon>
        <taxon>Tanacetum</taxon>
    </lineage>
</organism>
<comment type="caution">
    <text evidence="2">The sequence shown here is derived from an EMBL/GenBank/DDBJ whole genome shotgun (WGS) entry which is preliminary data.</text>
</comment>
<feature type="non-terminal residue" evidence="2">
    <location>
        <position position="1"/>
    </location>
</feature>
<keyword evidence="1" id="KW-0378">Hydrolase</keyword>
<gene>
    <name evidence="2" type="ORF">Tci_928463</name>
</gene>
<protein>
    <submittedName>
        <fullName evidence="2">Uncharacterized protein</fullName>
    </submittedName>
</protein>
<proteinExistence type="predicted"/>
<dbReference type="GO" id="GO:0005975">
    <property type="term" value="P:carbohydrate metabolic process"/>
    <property type="evidence" value="ECO:0007669"/>
    <property type="project" value="InterPro"/>
</dbReference>